<reference evidence="2 3" key="1">
    <citation type="submission" date="2019-06" db="EMBL/GenBank/DDBJ databases">
        <title>Draft genomes of female and male turbot (Scophthalmus maximus).</title>
        <authorList>
            <person name="Xu H."/>
            <person name="Xu X.-W."/>
            <person name="Shao C."/>
            <person name="Chen S."/>
        </authorList>
    </citation>
    <scope>NUCLEOTIDE SEQUENCE [LARGE SCALE GENOMIC DNA]</scope>
    <source>
        <strain evidence="2">Ysfricsl-2016a</strain>
        <tissue evidence="2">Blood</tissue>
    </source>
</reference>
<dbReference type="Proteomes" id="UP000438429">
    <property type="component" value="Unassembled WGS sequence"/>
</dbReference>
<name>A0A6A4TIU1_SCOMX</name>
<feature type="compositionally biased region" description="Basic and acidic residues" evidence="1">
    <location>
        <begin position="90"/>
        <end position="99"/>
    </location>
</feature>
<dbReference type="EMBL" id="VEVO01000003">
    <property type="protein sequence ID" value="KAF0044408.1"/>
    <property type="molecule type" value="Genomic_DNA"/>
</dbReference>
<evidence type="ECO:0000313" key="2">
    <source>
        <dbReference type="EMBL" id="KAF0044408.1"/>
    </source>
</evidence>
<organism evidence="2 3">
    <name type="scientific">Scophthalmus maximus</name>
    <name type="common">Turbot</name>
    <name type="synonym">Psetta maxima</name>
    <dbReference type="NCBI Taxonomy" id="52904"/>
    <lineage>
        <taxon>Eukaryota</taxon>
        <taxon>Metazoa</taxon>
        <taxon>Chordata</taxon>
        <taxon>Craniata</taxon>
        <taxon>Vertebrata</taxon>
        <taxon>Euteleostomi</taxon>
        <taxon>Actinopterygii</taxon>
        <taxon>Neopterygii</taxon>
        <taxon>Teleostei</taxon>
        <taxon>Neoteleostei</taxon>
        <taxon>Acanthomorphata</taxon>
        <taxon>Carangaria</taxon>
        <taxon>Pleuronectiformes</taxon>
        <taxon>Pleuronectoidei</taxon>
        <taxon>Scophthalmidae</taxon>
        <taxon>Scophthalmus</taxon>
    </lineage>
</organism>
<evidence type="ECO:0000313" key="3">
    <source>
        <dbReference type="Proteomes" id="UP000438429"/>
    </source>
</evidence>
<evidence type="ECO:0000256" key="1">
    <source>
        <dbReference type="SAM" id="MobiDB-lite"/>
    </source>
</evidence>
<feature type="region of interest" description="Disordered" evidence="1">
    <location>
        <begin position="80"/>
        <end position="110"/>
    </location>
</feature>
<proteinExistence type="predicted"/>
<comment type="caution">
    <text evidence="2">The sequence shown here is derived from an EMBL/GenBank/DDBJ whole genome shotgun (WGS) entry which is preliminary data.</text>
</comment>
<gene>
    <name evidence="2" type="ORF">F2P81_003566</name>
</gene>
<accession>A0A6A4TIU1</accession>
<protein>
    <submittedName>
        <fullName evidence="2">Uncharacterized protein</fullName>
    </submittedName>
</protein>
<sequence length="110" mass="12463">MEEAACTPFGFVGVLCRSEEAAVDRNPAGFSLSHRPEIRWSRSSTACLEERSRNASRGRALYRIVKVYLRKTISSQPKSIISRKQVNVPSDERDRDVRRRASAASHRLNC</sequence>
<dbReference type="AlphaFoldDB" id="A0A6A4TIU1"/>